<keyword evidence="2" id="KW-1185">Reference proteome</keyword>
<accession>A0ABM3NJT6</accession>
<evidence type="ECO:0000256" key="1">
    <source>
        <dbReference type="SAM" id="MobiDB-lite"/>
    </source>
</evidence>
<feature type="region of interest" description="Disordered" evidence="1">
    <location>
        <begin position="30"/>
        <end position="81"/>
    </location>
</feature>
<feature type="region of interest" description="Disordered" evidence="1">
    <location>
        <begin position="86"/>
        <end position="105"/>
    </location>
</feature>
<dbReference type="GeneID" id="128311866"/>
<dbReference type="Proteomes" id="UP001652583">
    <property type="component" value="Chromosome D1"/>
</dbReference>
<dbReference type="RefSeq" id="XP_053059686.1">
    <property type="nucleotide sequence ID" value="XM_053203711.1"/>
</dbReference>
<feature type="compositionally biased region" description="Low complexity" evidence="1">
    <location>
        <begin position="165"/>
        <end position="175"/>
    </location>
</feature>
<gene>
    <name evidence="3" type="primary">LOC128311866</name>
</gene>
<evidence type="ECO:0000313" key="3">
    <source>
        <dbReference type="RefSeq" id="XP_053059686.1"/>
    </source>
</evidence>
<proteinExistence type="predicted"/>
<feature type="compositionally biased region" description="Basic residues" evidence="1">
    <location>
        <begin position="142"/>
        <end position="151"/>
    </location>
</feature>
<name>A0ABM3NJT6_ACIJB</name>
<evidence type="ECO:0000313" key="2">
    <source>
        <dbReference type="Proteomes" id="UP001652583"/>
    </source>
</evidence>
<organism evidence="2 3">
    <name type="scientific">Acinonyx jubatus</name>
    <name type="common">Cheetah</name>
    <dbReference type="NCBI Taxonomy" id="32536"/>
    <lineage>
        <taxon>Eukaryota</taxon>
        <taxon>Metazoa</taxon>
        <taxon>Chordata</taxon>
        <taxon>Craniata</taxon>
        <taxon>Vertebrata</taxon>
        <taxon>Euteleostomi</taxon>
        <taxon>Mammalia</taxon>
        <taxon>Eutheria</taxon>
        <taxon>Laurasiatheria</taxon>
        <taxon>Carnivora</taxon>
        <taxon>Feliformia</taxon>
        <taxon>Felidae</taxon>
        <taxon>Felinae</taxon>
        <taxon>Acinonyx</taxon>
    </lineage>
</organism>
<reference evidence="3" key="1">
    <citation type="submission" date="2025-08" db="UniProtKB">
        <authorList>
            <consortium name="RefSeq"/>
        </authorList>
    </citation>
    <scope>IDENTIFICATION</scope>
    <source>
        <tissue evidence="3">Blood</tissue>
    </source>
</reference>
<protein>
    <submittedName>
        <fullName evidence="3">Uncharacterized protein LOC128311866 isoform X1</fullName>
    </submittedName>
</protein>
<feature type="compositionally biased region" description="Pro residues" evidence="1">
    <location>
        <begin position="154"/>
        <end position="164"/>
    </location>
</feature>
<feature type="region of interest" description="Disordered" evidence="1">
    <location>
        <begin position="116"/>
        <end position="195"/>
    </location>
</feature>
<sequence length="347" mass="37525">MEACTFSEPLSAPTPHPCPDLALVLQVHSAAPGSRPRTPQLLPKGQGLRFAGSGLAPNPSRRPPALSHSPGHPQSAARRPAPSLTWAGWAGAGQSSHSSRGRIPLSAALGSPDLYMAFPSSRPSRETSGKLEMLPEGAPAQPKKKKKKKQPKTSPRPPWLPPLPLRALTRPLGPTAPQWGGGARWEPPAERPGTGPHDLRCAWTLRRLRTFPVLEATVPSLAVKCGAVIRCFLPICATDTAEKRTKSPSSRMYMMRRKHAGCDFFLPPYSLPADKHRHRAPDPSRGLRPLYQLFRGSHWSLEKVQAPSLPSSPCIRSASLQRQVTPAAVMVVMPTSPTGLTALSYHL</sequence>